<dbReference type="SUPFAM" id="SSF47413">
    <property type="entry name" value="lambda repressor-like DNA-binding domains"/>
    <property type="match status" value="1"/>
</dbReference>
<reference evidence="2 3" key="1">
    <citation type="submission" date="2020-07" db="EMBL/GenBank/DDBJ databases">
        <title>Sequencing the genomes of 1000 actinobacteria strains.</title>
        <authorList>
            <person name="Klenk H.-P."/>
        </authorList>
    </citation>
    <scope>NUCLEOTIDE SEQUENCE [LARGE SCALE GENOMIC DNA]</scope>
    <source>
        <strain evidence="2 3">DSM 23819</strain>
    </source>
</reference>
<dbReference type="CDD" id="cd00093">
    <property type="entry name" value="HTH_XRE"/>
    <property type="match status" value="1"/>
</dbReference>
<evidence type="ECO:0000259" key="1">
    <source>
        <dbReference type="PROSITE" id="PS50943"/>
    </source>
</evidence>
<protein>
    <submittedName>
        <fullName evidence="2">Transcriptional regulator with XRE-family HTH domain</fullName>
    </submittedName>
</protein>
<dbReference type="Pfam" id="PF13560">
    <property type="entry name" value="HTH_31"/>
    <property type="match status" value="1"/>
</dbReference>
<name>A0A7Y9UVG8_9ACTN</name>
<gene>
    <name evidence="2" type="ORF">BJ980_000043</name>
</gene>
<proteinExistence type="predicted"/>
<dbReference type="InterPro" id="IPR001387">
    <property type="entry name" value="Cro/C1-type_HTH"/>
</dbReference>
<evidence type="ECO:0000313" key="3">
    <source>
        <dbReference type="Proteomes" id="UP000540656"/>
    </source>
</evidence>
<dbReference type="Proteomes" id="UP000540656">
    <property type="component" value="Unassembled WGS sequence"/>
</dbReference>
<dbReference type="GO" id="GO:0003677">
    <property type="term" value="F:DNA binding"/>
    <property type="evidence" value="ECO:0007669"/>
    <property type="project" value="InterPro"/>
</dbReference>
<comment type="caution">
    <text evidence="2">The sequence shown here is derived from an EMBL/GenBank/DDBJ whole genome shotgun (WGS) entry which is preliminary data.</text>
</comment>
<accession>A0A7Y9UVG8</accession>
<dbReference type="SMART" id="SM00530">
    <property type="entry name" value="HTH_XRE"/>
    <property type="match status" value="1"/>
</dbReference>
<keyword evidence="3" id="KW-1185">Reference proteome</keyword>
<dbReference type="RefSeq" id="WP_179500438.1">
    <property type="nucleotide sequence ID" value="NZ_JACCAA010000001.1"/>
</dbReference>
<dbReference type="AlphaFoldDB" id="A0A7Y9UVG8"/>
<dbReference type="Gene3D" id="1.10.260.40">
    <property type="entry name" value="lambda repressor-like DNA-binding domains"/>
    <property type="match status" value="1"/>
</dbReference>
<dbReference type="EMBL" id="JACCAA010000001">
    <property type="protein sequence ID" value="NYG57120.1"/>
    <property type="molecule type" value="Genomic_DNA"/>
</dbReference>
<evidence type="ECO:0000313" key="2">
    <source>
        <dbReference type="EMBL" id="NYG57120.1"/>
    </source>
</evidence>
<dbReference type="PROSITE" id="PS50943">
    <property type="entry name" value="HTH_CROC1"/>
    <property type="match status" value="1"/>
</dbReference>
<organism evidence="2 3">
    <name type="scientific">Nocardioides daedukensis</name>
    <dbReference type="NCBI Taxonomy" id="634462"/>
    <lineage>
        <taxon>Bacteria</taxon>
        <taxon>Bacillati</taxon>
        <taxon>Actinomycetota</taxon>
        <taxon>Actinomycetes</taxon>
        <taxon>Propionibacteriales</taxon>
        <taxon>Nocardioidaceae</taxon>
        <taxon>Nocardioides</taxon>
    </lineage>
</organism>
<sequence length="94" mass="10248">MTRPDDIGPALREERLADGLTQAALAELANVGRQWLNSFEMGEKVSAPLNMVMRVIAALDVAVVLTRPSLAATGAKPEAAEVFDLDEHLREYDQ</sequence>
<dbReference type="InterPro" id="IPR010982">
    <property type="entry name" value="Lambda_DNA-bd_dom_sf"/>
</dbReference>
<feature type="domain" description="HTH cro/C1-type" evidence="1">
    <location>
        <begin position="11"/>
        <end position="65"/>
    </location>
</feature>